<dbReference type="Gene3D" id="3.30.565.10">
    <property type="entry name" value="Histidine kinase-like ATPase, C-terminal domain"/>
    <property type="match status" value="1"/>
</dbReference>
<keyword evidence="5" id="KW-0418">Kinase</keyword>
<feature type="domain" description="PAS" evidence="9">
    <location>
        <begin position="2078"/>
        <end position="2149"/>
    </location>
</feature>
<dbReference type="SUPFAM" id="SSF55874">
    <property type="entry name" value="ATPase domain of HSP90 chaperone/DNA topoisomerase II/histidine kinase"/>
    <property type="match status" value="1"/>
</dbReference>
<feature type="domain" description="PAC" evidence="10">
    <location>
        <begin position="1737"/>
        <end position="1789"/>
    </location>
</feature>
<feature type="domain" description="PAC" evidence="10">
    <location>
        <begin position="2025"/>
        <end position="2077"/>
    </location>
</feature>
<feature type="transmembrane region" description="Helical" evidence="7">
    <location>
        <begin position="128"/>
        <end position="149"/>
    </location>
</feature>
<dbReference type="EMBL" id="JAUFQH010000003">
    <property type="protein sequence ID" value="MDN3618407.1"/>
    <property type="molecule type" value="Genomic_DNA"/>
</dbReference>
<dbReference type="Pfam" id="PF20973">
    <property type="entry name" value="VUPS"/>
    <property type="match status" value="1"/>
</dbReference>
<evidence type="ECO:0000256" key="1">
    <source>
        <dbReference type="ARBA" id="ARBA00000085"/>
    </source>
</evidence>
<feature type="domain" description="PAC" evidence="10">
    <location>
        <begin position="1169"/>
        <end position="1221"/>
    </location>
</feature>
<evidence type="ECO:0000256" key="7">
    <source>
        <dbReference type="SAM" id="Phobius"/>
    </source>
</evidence>
<dbReference type="InterPro" id="IPR003594">
    <property type="entry name" value="HATPase_dom"/>
</dbReference>
<feature type="transmembrane region" description="Helical" evidence="7">
    <location>
        <begin position="189"/>
        <end position="212"/>
    </location>
</feature>
<dbReference type="GO" id="GO:0004673">
    <property type="term" value="F:protein histidine kinase activity"/>
    <property type="evidence" value="ECO:0007669"/>
    <property type="project" value="UniProtKB-EC"/>
</dbReference>
<evidence type="ECO:0000256" key="5">
    <source>
        <dbReference type="ARBA" id="ARBA00022777"/>
    </source>
</evidence>
<evidence type="ECO:0000256" key="3">
    <source>
        <dbReference type="ARBA" id="ARBA00022553"/>
    </source>
</evidence>
<feature type="domain" description="PAC" evidence="10">
    <location>
        <begin position="1027"/>
        <end position="1079"/>
    </location>
</feature>
<dbReference type="InterPro" id="IPR000014">
    <property type="entry name" value="PAS"/>
</dbReference>
<dbReference type="Pfam" id="PF02518">
    <property type="entry name" value="HATPase_c"/>
    <property type="match status" value="1"/>
</dbReference>
<dbReference type="PROSITE" id="PS50113">
    <property type="entry name" value="PAC"/>
    <property type="match status" value="13"/>
</dbReference>
<dbReference type="SMART" id="SM00091">
    <property type="entry name" value="PAS"/>
    <property type="match status" value="2"/>
</dbReference>
<feature type="transmembrane region" description="Helical" evidence="7">
    <location>
        <begin position="20"/>
        <end position="39"/>
    </location>
</feature>
<feature type="transmembrane region" description="Helical" evidence="7">
    <location>
        <begin position="51"/>
        <end position="72"/>
    </location>
</feature>
<dbReference type="Pfam" id="PF08447">
    <property type="entry name" value="PAS_3"/>
    <property type="match status" value="5"/>
</dbReference>
<feature type="domain" description="PAC" evidence="10">
    <location>
        <begin position="601"/>
        <end position="653"/>
    </location>
</feature>
<feature type="domain" description="PAC" evidence="10">
    <location>
        <begin position="885"/>
        <end position="937"/>
    </location>
</feature>
<keyword evidence="7" id="KW-0472">Membrane</keyword>
<feature type="domain" description="PAC" evidence="10">
    <location>
        <begin position="743"/>
        <end position="795"/>
    </location>
</feature>
<protein>
    <recommendedName>
        <fullName evidence="2">histidine kinase</fullName>
        <ecNumber evidence="2">2.7.13.3</ecNumber>
    </recommendedName>
</protein>
<dbReference type="Proteomes" id="UP001228636">
    <property type="component" value="Unassembled WGS sequence"/>
</dbReference>
<dbReference type="InterPro" id="IPR036890">
    <property type="entry name" value="HATPase_C_sf"/>
</dbReference>
<evidence type="ECO:0000259" key="8">
    <source>
        <dbReference type="PROSITE" id="PS50109"/>
    </source>
</evidence>
<evidence type="ECO:0000313" key="11">
    <source>
        <dbReference type="EMBL" id="MDN3618407.1"/>
    </source>
</evidence>
<dbReference type="RefSeq" id="WP_261972005.1">
    <property type="nucleotide sequence ID" value="NZ_CP103460.1"/>
</dbReference>
<feature type="transmembrane region" description="Helical" evidence="7">
    <location>
        <begin position="84"/>
        <end position="105"/>
    </location>
</feature>
<dbReference type="InterPro" id="IPR000700">
    <property type="entry name" value="PAS-assoc_C"/>
</dbReference>
<dbReference type="InterPro" id="IPR001610">
    <property type="entry name" value="PAC"/>
</dbReference>
<organism evidence="11 12">
    <name type="scientific">Polaribacter sejongensis</name>
    <dbReference type="NCBI Taxonomy" id="985043"/>
    <lineage>
        <taxon>Bacteria</taxon>
        <taxon>Pseudomonadati</taxon>
        <taxon>Bacteroidota</taxon>
        <taxon>Flavobacteriia</taxon>
        <taxon>Flavobacteriales</taxon>
        <taxon>Flavobacteriaceae</taxon>
    </lineage>
</organism>
<keyword evidence="4" id="KW-0808">Transferase</keyword>
<comment type="catalytic activity">
    <reaction evidence="1">
        <text>ATP + protein L-histidine = ADP + protein N-phospho-L-histidine.</text>
        <dbReference type="EC" id="2.7.13.3"/>
    </reaction>
</comment>
<dbReference type="InterPro" id="IPR005467">
    <property type="entry name" value="His_kinase_dom"/>
</dbReference>
<comment type="caution">
    <text evidence="11">The sequence shown here is derived from an EMBL/GenBank/DDBJ whole genome shotgun (WGS) entry which is preliminary data.</text>
</comment>
<keyword evidence="7" id="KW-0812">Transmembrane</keyword>
<dbReference type="PROSITE" id="PS50109">
    <property type="entry name" value="HIS_KIN"/>
    <property type="match status" value="1"/>
</dbReference>
<evidence type="ECO:0000256" key="4">
    <source>
        <dbReference type="ARBA" id="ARBA00022679"/>
    </source>
</evidence>
<feature type="coiled-coil region" evidence="6">
    <location>
        <begin position="1351"/>
        <end position="1378"/>
    </location>
</feature>
<dbReference type="CDD" id="cd00130">
    <property type="entry name" value="PAS"/>
    <property type="match status" value="4"/>
</dbReference>
<dbReference type="SUPFAM" id="SSF55785">
    <property type="entry name" value="PYP-like sensor domain (PAS domain)"/>
    <property type="match status" value="13"/>
</dbReference>
<dbReference type="InterPro" id="IPR052162">
    <property type="entry name" value="Sensor_kinase/Photoreceptor"/>
</dbReference>
<dbReference type="EC" id="2.7.13.3" evidence="2"/>
<evidence type="ECO:0000259" key="9">
    <source>
        <dbReference type="PROSITE" id="PS50112"/>
    </source>
</evidence>
<feature type="domain" description="PAC" evidence="10">
    <location>
        <begin position="459"/>
        <end position="511"/>
    </location>
</feature>
<dbReference type="CDD" id="cd16917">
    <property type="entry name" value="HATPase_UhpB-NarQ-NarX-like"/>
    <property type="match status" value="1"/>
</dbReference>
<dbReference type="Pfam" id="PF13426">
    <property type="entry name" value="PAS_9"/>
    <property type="match status" value="8"/>
</dbReference>
<dbReference type="SMART" id="SM00086">
    <property type="entry name" value="PAC"/>
    <property type="match status" value="13"/>
</dbReference>
<feature type="domain" description="PAS" evidence="9">
    <location>
        <begin position="250"/>
        <end position="320"/>
    </location>
</feature>
<accession>A0AAJ1QUQ5</accession>
<evidence type="ECO:0000256" key="2">
    <source>
        <dbReference type="ARBA" id="ARBA00012438"/>
    </source>
</evidence>
<dbReference type="PANTHER" id="PTHR43304">
    <property type="entry name" value="PHYTOCHROME-LIKE PROTEIN CPH1"/>
    <property type="match status" value="1"/>
</dbReference>
<dbReference type="InterPro" id="IPR048533">
    <property type="entry name" value="VUPS"/>
</dbReference>
<feature type="domain" description="PAC" evidence="10">
    <location>
        <begin position="2152"/>
        <end position="2203"/>
    </location>
</feature>
<feature type="domain" description="PAC" evidence="10">
    <location>
        <begin position="325"/>
        <end position="376"/>
    </location>
</feature>
<feature type="domain" description="PAC" evidence="10">
    <location>
        <begin position="1453"/>
        <end position="1505"/>
    </location>
</feature>
<sequence length="2424" mass="281030">MQGTLVALVILFLFHLRKQLGIGVMFACLGLFQFVQLFLYSRVSVSITDSFFVSPGSVVYFTASLFVILMVYIKEDASETKKLIYALFIVNIVMTILVQALNLHFNDTSIQGTYNASVNLFDISLRELFIGTIVLFLDAFLIILLFEYISKRVECLFLRICITMLIVVSFDTLFFVTLNFWGVDNLKSIIISGLISKGVFTVFYSALLYFYLRFFDLNKQLTGVFKIKDVFEPLTYKQKFESAEKVIEETTEMYRILTDHSNDLIFLQEPDGAFKYISPSIKNILGYEQQDLVGKKVFSIVHKEDLNFLNEVLSKKLISKGVISEAIPVRVHHKEGHFVWLEFLSSPVYEGDEISYFVISARDITQRVLSKKKLQDSLEELEKKEHSLEEASKVAKIGYWEYDIKTETFTWSDYMYTIYGMDPVNGVPSQKELISLYDKESQEKIVQAVKDVAIKGVSCDVELRFVNKQNEVVWERTVAQSIYNEQNEVVGRIGIMQDITAFKKAQFEEELSKEKIQSSLELLEKKDYALNEVSRMAKIGYWEYNNEQVNIIWSDYHYDIFGFDSKKGIPPREKIIALFDEESQRKIVQVNLELNSSGTPYDIELKLTNKKKEEIWVRNIVQPVFDKQNKIIGRRGLLQNITTSKKAQLALELSNEKIQISLELLEKKDYSLNESSKMAKIGYWDYITATDTYTWSDYIYHIYGLNPNDGIPPHKEAVKVCDKESLDKLLAATVELNTHGTPYNIVLKLINRNNEEVWVRNVAKPIYNKQNEIIGRRGVLQNITEWKEAQSELELSKEKIQSSLHLLEKRDHSLTESSRVAKIGHWEYDIATDTFVWSDYVYEIYGFEPSESIPSRKEIVAFYDKDSQLKLAKSTVDLTLKGTLYDIELKLINKKNKELWVRQVVHLVYNDKNEIIGRRGVVHNITAAKNAQIELEISKDEIQRSLELLEISEFSKNEASKMARIGYLEYDIATETFTWSEYIYHILGIDIKQPVPSRREIAEFFDKESNEKMRNATLKLDTEGVSFDIELKLTNLRKEEVWIRIAVEPVYDQQNKIIKRRGVLQDITASKNVQLELEFSKEKIQKSLKLLESSEFSKSEASKMAKMGYLEDDIATETYIWSEYIYHIFGFDIKQPVPSREKIAELFNEESQEKMRKATFRLDTEGVPFDIELKLTNLRNEEVWIRIAVEPVYDQQNRIIKRRGVLQNITASKKAQLELELSKEEIQTSLKLSRIRKNSMNEASKVAKIGYWEHDLLTDTVVWSEYVHRIFGSNSENGIPSELELLKKMNKESQEKFVEATAALTISGISYDLELKFINLKEEVVWVRNVAQPIYNEQNEIVGKRGILQNITESKQAQQELELSKEKIENALKLLEKKEYSLRKASEIAKIGYQEYDNATDTFTWSDYVYDILRFDIKKGIPSREDVIAIFDDESVEKYTKATQELIKNGTPLDCELRLVTKDKEGVWVRNFGQPVYNKQNEVIGRRGVLQDITASKKAQFELEVSKKNIQTSLELLEKSEYSKNEASNLAKIGYLEYDNATDTFVWSEFLFHIFGLDSKDPVPPLKDIINFLDKESQKKMKQVTLDLEQHGIPYDIELRLINKKKEEVWGRMIVQPLFNEQKEVIGRRGVFQDITASKEAQFALELSRENIQRSLELLESSEYSKNEASKMAKIGYLEYDVSTNTVKWSEYLYYIFGLDPKRAVPSLKEIIAFFDKDSQEKIRQVTFDLEFNGSPYDIELKLINKRNEEIWARMIVQPLFNEQKEVIGRRGVFQNITERKQIENENLIITERYRNLFDNATISVWNVDLSAVTEQLEELKKLKISNFRVYLEQHPEVFFSILKKVVINKVNKATVKLFKANSEKEFLEENMENTFGTGAHKVFAEFIISIWKKEKTFTSEVNYKTFKGDEFSALISIPIPLNLEQQKTVPVSIQSIQNIKDAESEKRESLNRLKEAQELAQVGSWSFDFSTKKSEWSDETFRIWDFDLNKPTPEQIDILNRIHKDDLDYFENAASLVYIKGMPYDIEFRICLPNNVEKTIRSICKPIFGKNKEVVSLKGTNQDITAQKKARSEIEKAEEMYRILTDNSNDLICLHEVDSTFKYISPSIHNLLGYEQSELLGTKVFGIVHKEDIKPLLKVMSQRTFSNMYTDAFSCRVLHKEGHYVWLEFLSSPVYKDNMINSYISSARDITQWVLAKQEIEEYQSSLQKLTTEMTLIEEKQKKEIATNIHDHLSQSLVISKMKINELKKRPQLKLIDEDLKFIETHISEALENSRKITYELSPPVLYQLGIIEALSWLFDNVETTHKIACVVNSNVDNINLDEVKSILLYRSIQEVLTNAIKYADASLITLDLDKNKFGLDIFITDNGVGFDTSILNSLHNHSGSGFGLFTVQERIKNIQGKFTIKSKINMGTTVKIFIPLSK</sequence>
<feature type="domain" description="PAC" evidence="10">
    <location>
        <begin position="1311"/>
        <end position="1363"/>
    </location>
</feature>
<evidence type="ECO:0000256" key="6">
    <source>
        <dbReference type="SAM" id="Coils"/>
    </source>
</evidence>
<evidence type="ECO:0000259" key="10">
    <source>
        <dbReference type="PROSITE" id="PS50113"/>
    </source>
</evidence>
<dbReference type="NCBIfam" id="TIGR00229">
    <property type="entry name" value="sensory_box"/>
    <property type="match status" value="3"/>
</dbReference>
<reference evidence="11 12" key="1">
    <citation type="journal article" date="2014" name="Int. J. Syst. Evol. Microbiol.">
        <title>Complete genome sequence of Corynebacterium casei LMG S-19264T (=DSM 44701T), isolated from a smear-ripened cheese.</title>
        <authorList>
            <consortium name="US DOE Joint Genome Institute (JGI-PGF)"/>
            <person name="Walter F."/>
            <person name="Albersmeier A."/>
            <person name="Kalinowski J."/>
            <person name="Ruckert C."/>
        </authorList>
    </citation>
    <scope>NUCLEOTIDE SEQUENCE [LARGE SCALE GENOMIC DNA]</scope>
    <source>
        <strain evidence="11 12">CECT 8670</strain>
    </source>
</reference>
<dbReference type="InterPro" id="IPR035965">
    <property type="entry name" value="PAS-like_dom_sf"/>
</dbReference>
<dbReference type="SMART" id="SM00387">
    <property type="entry name" value="HATPase_c"/>
    <property type="match status" value="1"/>
</dbReference>
<dbReference type="InterPro" id="IPR013655">
    <property type="entry name" value="PAS_fold_3"/>
</dbReference>
<feature type="domain" description="PAC" evidence="10">
    <location>
        <begin position="1595"/>
        <end position="1647"/>
    </location>
</feature>
<feature type="domain" description="Histidine kinase" evidence="8">
    <location>
        <begin position="2330"/>
        <end position="2424"/>
    </location>
</feature>
<keyword evidence="3" id="KW-0597">Phosphoprotein</keyword>
<gene>
    <name evidence="11" type="ORF">QWY81_02920</name>
</gene>
<evidence type="ECO:0000313" key="12">
    <source>
        <dbReference type="Proteomes" id="UP001228636"/>
    </source>
</evidence>
<keyword evidence="6" id="KW-0175">Coiled coil</keyword>
<proteinExistence type="predicted"/>
<dbReference type="PANTHER" id="PTHR43304:SF1">
    <property type="entry name" value="PAC DOMAIN-CONTAINING PROTEIN"/>
    <property type="match status" value="1"/>
</dbReference>
<keyword evidence="7" id="KW-1133">Transmembrane helix</keyword>
<dbReference type="Gene3D" id="2.10.70.100">
    <property type="match status" value="1"/>
</dbReference>
<dbReference type="Gene3D" id="3.30.450.20">
    <property type="entry name" value="PAS domain"/>
    <property type="match status" value="13"/>
</dbReference>
<name>A0AAJ1QUQ5_9FLAO</name>
<feature type="transmembrane region" description="Helical" evidence="7">
    <location>
        <begin position="156"/>
        <end position="183"/>
    </location>
</feature>
<dbReference type="PROSITE" id="PS50112">
    <property type="entry name" value="PAS"/>
    <property type="match status" value="2"/>
</dbReference>